<evidence type="ECO:0000259" key="3">
    <source>
        <dbReference type="Pfam" id="PF13511"/>
    </source>
</evidence>
<keyword evidence="5" id="KW-1185">Reference proteome</keyword>
<evidence type="ECO:0000256" key="1">
    <source>
        <dbReference type="SAM" id="MobiDB-lite"/>
    </source>
</evidence>
<dbReference type="OrthoDB" id="7068596at2"/>
<keyword evidence="2" id="KW-0732">Signal</keyword>
<dbReference type="HOGENOM" id="CLU_108835_3_1_6"/>
<evidence type="ECO:0000313" key="5">
    <source>
        <dbReference type="Proteomes" id="UP000027987"/>
    </source>
</evidence>
<dbReference type="STRING" id="1217721.HY57_19290"/>
<evidence type="ECO:0000313" key="4">
    <source>
        <dbReference type="EMBL" id="AIF49240.1"/>
    </source>
</evidence>
<feature type="compositionally biased region" description="Polar residues" evidence="1">
    <location>
        <begin position="41"/>
        <end position="51"/>
    </location>
</feature>
<protein>
    <recommendedName>
        <fullName evidence="3">DUF4124 domain-containing protein</fullName>
    </recommendedName>
</protein>
<name>A0A075K563_9GAMM</name>
<feature type="signal peptide" evidence="2">
    <location>
        <begin position="1"/>
        <end position="19"/>
    </location>
</feature>
<gene>
    <name evidence="4" type="ORF">HY57_19290</name>
</gene>
<dbReference type="RefSeq" id="WP_019463721.1">
    <property type="nucleotide sequence ID" value="NZ_ALOY01000075.1"/>
</dbReference>
<organism evidence="4 5">
    <name type="scientific">Dyella japonica A8</name>
    <dbReference type="NCBI Taxonomy" id="1217721"/>
    <lineage>
        <taxon>Bacteria</taxon>
        <taxon>Pseudomonadati</taxon>
        <taxon>Pseudomonadota</taxon>
        <taxon>Gammaproteobacteria</taxon>
        <taxon>Lysobacterales</taxon>
        <taxon>Rhodanobacteraceae</taxon>
        <taxon>Dyella</taxon>
    </lineage>
</organism>
<feature type="compositionally biased region" description="Low complexity" evidence="1">
    <location>
        <begin position="127"/>
        <end position="143"/>
    </location>
</feature>
<dbReference type="Proteomes" id="UP000027987">
    <property type="component" value="Chromosome"/>
</dbReference>
<proteinExistence type="predicted"/>
<dbReference type="PATRIC" id="fig|1217721.7.peg.3952"/>
<reference evidence="4 5" key="1">
    <citation type="submission" date="2014-07" db="EMBL/GenBank/DDBJ databases">
        <title>Complete Genome Sequence of Dyella japonica Strain A8 Isolated from Malaysian Tropical Soil.</title>
        <authorList>
            <person name="Hui R.K.H."/>
            <person name="Chen J.-W."/>
            <person name="Chan K.-G."/>
            <person name="Leung F.C.C."/>
        </authorList>
    </citation>
    <scope>NUCLEOTIDE SEQUENCE [LARGE SCALE GENOMIC DNA]</scope>
    <source>
        <strain evidence="4 5">A8</strain>
    </source>
</reference>
<dbReference type="KEGG" id="dja:HY57_19290"/>
<dbReference type="InterPro" id="IPR025392">
    <property type="entry name" value="DUF4124"/>
</dbReference>
<feature type="chain" id="PRO_5001706750" description="DUF4124 domain-containing protein" evidence="2">
    <location>
        <begin position="20"/>
        <end position="143"/>
    </location>
</feature>
<evidence type="ECO:0000256" key="2">
    <source>
        <dbReference type="SAM" id="SignalP"/>
    </source>
</evidence>
<feature type="region of interest" description="Disordered" evidence="1">
    <location>
        <begin position="34"/>
        <end position="86"/>
    </location>
</feature>
<dbReference type="AlphaFoldDB" id="A0A075K563"/>
<sequence length="143" mass="15097">MRRLLIATALLLVAPLVAAQAYKWKDASGTVHYSDAPPPQGTQYSKISTNGAVEPLAAPAPASSTGTTTESRPKPAASQLPVADTPENRAKLCATLKSNMETLNSAGPVVLQEGGQQKVMNADQRKQQQATNQAQYQQYCSGS</sequence>
<dbReference type="EMBL" id="CP008884">
    <property type="protein sequence ID" value="AIF49240.1"/>
    <property type="molecule type" value="Genomic_DNA"/>
</dbReference>
<feature type="domain" description="DUF4124" evidence="3">
    <location>
        <begin position="9"/>
        <end position="62"/>
    </location>
</feature>
<dbReference type="Pfam" id="PF13511">
    <property type="entry name" value="DUF4124"/>
    <property type="match status" value="1"/>
</dbReference>
<feature type="region of interest" description="Disordered" evidence="1">
    <location>
        <begin position="119"/>
        <end position="143"/>
    </location>
</feature>
<accession>A0A075K563</accession>
<feature type="compositionally biased region" description="Low complexity" evidence="1">
    <location>
        <begin position="57"/>
        <end position="69"/>
    </location>
</feature>